<dbReference type="InterPro" id="IPR003598">
    <property type="entry name" value="Ig_sub2"/>
</dbReference>
<dbReference type="SMART" id="SM00409">
    <property type="entry name" value="IG"/>
    <property type="match status" value="2"/>
</dbReference>
<protein>
    <submittedName>
        <fullName evidence="7">OPCML</fullName>
    </submittedName>
</protein>
<dbReference type="InterPro" id="IPR051275">
    <property type="entry name" value="Cell_adhesion_signaling"/>
</dbReference>
<dbReference type="OrthoDB" id="6413693at2759"/>
<dbReference type="SMART" id="SM00408">
    <property type="entry name" value="IGc2"/>
    <property type="match status" value="1"/>
</dbReference>
<dbReference type="InterPro" id="IPR013098">
    <property type="entry name" value="Ig_I-set"/>
</dbReference>
<dbReference type="SUPFAM" id="SSF48726">
    <property type="entry name" value="Immunoglobulin"/>
    <property type="match status" value="2"/>
</dbReference>
<evidence type="ECO:0000256" key="2">
    <source>
        <dbReference type="ARBA" id="ARBA00023136"/>
    </source>
</evidence>
<dbReference type="InterPro" id="IPR007110">
    <property type="entry name" value="Ig-like_dom"/>
</dbReference>
<dbReference type="PROSITE" id="PS50835">
    <property type="entry name" value="IG_LIKE"/>
    <property type="match status" value="1"/>
</dbReference>
<feature type="domain" description="Ig-like" evidence="6">
    <location>
        <begin position="155"/>
        <end position="237"/>
    </location>
</feature>
<organism evidence="7 8">
    <name type="scientific">Mytilus coruscus</name>
    <name type="common">Sea mussel</name>
    <dbReference type="NCBI Taxonomy" id="42192"/>
    <lineage>
        <taxon>Eukaryota</taxon>
        <taxon>Metazoa</taxon>
        <taxon>Spiralia</taxon>
        <taxon>Lophotrochozoa</taxon>
        <taxon>Mollusca</taxon>
        <taxon>Bivalvia</taxon>
        <taxon>Autobranchia</taxon>
        <taxon>Pteriomorphia</taxon>
        <taxon>Mytilida</taxon>
        <taxon>Mytiloidea</taxon>
        <taxon>Mytilidae</taxon>
        <taxon>Mytilinae</taxon>
        <taxon>Mytilus</taxon>
    </lineage>
</organism>
<dbReference type="GO" id="GO:0005911">
    <property type="term" value="C:cell-cell junction"/>
    <property type="evidence" value="ECO:0007669"/>
    <property type="project" value="TreeGrafter"/>
</dbReference>
<dbReference type="Gene3D" id="2.60.40.10">
    <property type="entry name" value="Immunoglobulins"/>
    <property type="match status" value="3"/>
</dbReference>
<proteinExistence type="predicted"/>
<dbReference type="AlphaFoldDB" id="A0A6J8BV32"/>
<dbReference type="EMBL" id="CACVKT020004065">
    <property type="protein sequence ID" value="CAC5387875.1"/>
    <property type="molecule type" value="Genomic_DNA"/>
</dbReference>
<keyword evidence="3" id="KW-1015">Disulfide bond</keyword>
<dbReference type="Pfam" id="PF07679">
    <property type="entry name" value="I-set"/>
    <property type="match status" value="1"/>
</dbReference>
<comment type="subcellular location">
    <subcellularLocation>
        <location evidence="1">Membrane</location>
        <topology evidence="1">Single-pass type I membrane protein</topology>
    </subcellularLocation>
</comment>
<evidence type="ECO:0000256" key="4">
    <source>
        <dbReference type="ARBA" id="ARBA00023180"/>
    </source>
</evidence>
<keyword evidence="4" id="KW-0325">Glycoprotein</keyword>
<reference evidence="7 8" key="1">
    <citation type="submission" date="2020-06" db="EMBL/GenBank/DDBJ databases">
        <authorList>
            <person name="Li R."/>
            <person name="Bekaert M."/>
        </authorList>
    </citation>
    <scope>NUCLEOTIDE SEQUENCE [LARGE SCALE GENOMIC DNA]</scope>
    <source>
        <strain evidence="8">wild</strain>
    </source>
</reference>
<name>A0A6J8BV32_MYTCO</name>
<accession>A0A6J8BV32</accession>
<evidence type="ECO:0000256" key="5">
    <source>
        <dbReference type="ARBA" id="ARBA00023319"/>
    </source>
</evidence>
<dbReference type="InterPro" id="IPR013783">
    <property type="entry name" value="Ig-like_fold"/>
</dbReference>
<keyword evidence="5" id="KW-0393">Immunoglobulin domain</keyword>
<sequence length="563" mass="63496">MFVDELIMLEIVVNNDAGDFDLQIENVSLFDEGLYECDVEPEDKNETIAKSRYLLQIKALPTEMVLVNATWDDTITGIENESLVIECRVKSGKPPENLTLKINEVTVNTGGHGSIAYDLIPDRTNHNNQLLCEAESPLTPVPLSKTVKIDIKYMPKVMINHDEEVAVLEGANKTLCCDIDSNANISFIFWSKEGKGITSNINSSCLFFKYLDRQDRGNYTCFAGNEIGNGSFETSLTVYYHSSVHLEYTNFPIKERTRAVQCKGDGVPNNITYFRLEHLSDFNEHIRYLDVSSDGIAKLPSTIESKRYQDTGFYLYNASNGVSDEKGNMFQYDQAYLVSAAANKKIQYGEIGKPIDIIVKVYSTSEIKCLHLNAIGSLNIKDILKKSVPMRMHFHGVSIKANGIEVTFRLVKLQSFQRLNITVCNDFAIKSFILEVIKREHNNQMISTDSRLVVENRNISMVSGEQHLESNNDSNTSEHTIATSDDEINASEHLDDGYERPYTTLVAHIYAEEEHGYSSTKTSSINYNSTTLQNATCRPCFAFTEKDKQKTFIFTDDGQENTK</sequence>
<dbReference type="GO" id="GO:0098609">
    <property type="term" value="P:cell-cell adhesion"/>
    <property type="evidence" value="ECO:0007669"/>
    <property type="project" value="TreeGrafter"/>
</dbReference>
<dbReference type="CDD" id="cd00096">
    <property type="entry name" value="Ig"/>
    <property type="match status" value="1"/>
</dbReference>
<evidence type="ECO:0000256" key="1">
    <source>
        <dbReference type="ARBA" id="ARBA00004479"/>
    </source>
</evidence>
<keyword evidence="2" id="KW-0472">Membrane</keyword>
<evidence type="ECO:0000313" key="7">
    <source>
        <dbReference type="EMBL" id="CAC5387875.1"/>
    </source>
</evidence>
<dbReference type="Proteomes" id="UP000507470">
    <property type="component" value="Unassembled WGS sequence"/>
</dbReference>
<dbReference type="GO" id="GO:0005886">
    <property type="term" value="C:plasma membrane"/>
    <property type="evidence" value="ECO:0007669"/>
    <property type="project" value="TreeGrafter"/>
</dbReference>
<evidence type="ECO:0000259" key="6">
    <source>
        <dbReference type="PROSITE" id="PS50835"/>
    </source>
</evidence>
<dbReference type="PANTHER" id="PTHR11640:SF31">
    <property type="entry name" value="IRREGULAR CHIASM C-ROUGHEST PROTEIN-RELATED"/>
    <property type="match status" value="1"/>
</dbReference>
<dbReference type="InterPro" id="IPR003599">
    <property type="entry name" value="Ig_sub"/>
</dbReference>
<gene>
    <name evidence="7" type="ORF">MCOR_23156</name>
</gene>
<dbReference type="GO" id="GO:0050839">
    <property type="term" value="F:cell adhesion molecule binding"/>
    <property type="evidence" value="ECO:0007669"/>
    <property type="project" value="TreeGrafter"/>
</dbReference>
<evidence type="ECO:0000256" key="3">
    <source>
        <dbReference type="ARBA" id="ARBA00023157"/>
    </source>
</evidence>
<dbReference type="PANTHER" id="PTHR11640">
    <property type="entry name" value="NEPHRIN"/>
    <property type="match status" value="1"/>
</dbReference>
<evidence type="ECO:0000313" key="8">
    <source>
        <dbReference type="Proteomes" id="UP000507470"/>
    </source>
</evidence>
<dbReference type="InterPro" id="IPR036179">
    <property type="entry name" value="Ig-like_dom_sf"/>
</dbReference>
<keyword evidence="8" id="KW-1185">Reference proteome</keyword>